<feature type="transmembrane region" description="Helical" evidence="1">
    <location>
        <begin position="474"/>
        <end position="496"/>
    </location>
</feature>
<dbReference type="SMART" id="SM00248">
    <property type="entry name" value="ANK"/>
    <property type="match status" value="5"/>
</dbReference>
<dbReference type="PANTHER" id="PTHR24177:SF301">
    <property type="entry name" value="ANKYRIN REPEAT-CONTAINING DOMAIN, PGG DOMAIN PROTEIN-RELATED"/>
    <property type="match status" value="1"/>
</dbReference>
<dbReference type="GO" id="GO:0016020">
    <property type="term" value="C:membrane"/>
    <property type="evidence" value="ECO:0007669"/>
    <property type="project" value="TreeGrafter"/>
</dbReference>
<evidence type="ECO:0000256" key="1">
    <source>
        <dbReference type="SAM" id="Phobius"/>
    </source>
</evidence>
<feature type="transmembrane region" description="Helical" evidence="1">
    <location>
        <begin position="547"/>
        <end position="565"/>
    </location>
</feature>
<dbReference type="Pfam" id="PF12796">
    <property type="entry name" value="Ank_2"/>
    <property type="match status" value="1"/>
</dbReference>
<evidence type="ECO:0000259" key="2">
    <source>
        <dbReference type="Pfam" id="PF13962"/>
    </source>
</evidence>
<dbReference type="AlphaFoldDB" id="A0A2U1KG99"/>
<proteinExistence type="predicted"/>
<organism evidence="3 4">
    <name type="scientific">Artemisia annua</name>
    <name type="common">Sweet wormwood</name>
    <dbReference type="NCBI Taxonomy" id="35608"/>
    <lineage>
        <taxon>Eukaryota</taxon>
        <taxon>Viridiplantae</taxon>
        <taxon>Streptophyta</taxon>
        <taxon>Embryophyta</taxon>
        <taxon>Tracheophyta</taxon>
        <taxon>Spermatophyta</taxon>
        <taxon>Magnoliopsida</taxon>
        <taxon>eudicotyledons</taxon>
        <taxon>Gunneridae</taxon>
        <taxon>Pentapetalae</taxon>
        <taxon>asterids</taxon>
        <taxon>campanulids</taxon>
        <taxon>Asterales</taxon>
        <taxon>Asteraceae</taxon>
        <taxon>Asteroideae</taxon>
        <taxon>Anthemideae</taxon>
        <taxon>Artemisiinae</taxon>
        <taxon>Artemisia</taxon>
    </lineage>
</organism>
<dbReference type="InterPro" id="IPR036770">
    <property type="entry name" value="Ankyrin_rpt-contain_sf"/>
</dbReference>
<keyword evidence="4" id="KW-1185">Reference proteome</keyword>
<dbReference type="STRING" id="35608.A0A2U1KG99"/>
<keyword evidence="1" id="KW-1133">Transmembrane helix</keyword>
<name>A0A2U1KG99_ARTAN</name>
<dbReference type="InterPro" id="IPR026961">
    <property type="entry name" value="PGG_dom"/>
</dbReference>
<accession>A0A2U1KG99</accession>
<dbReference type="EMBL" id="PKPP01019342">
    <property type="protein sequence ID" value="PWA35805.1"/>
    <property type="molecule type" value="Genomic_DNA"/>
</dbReference>
<keyword evidence="1" id="KW-0472">Membrane</keyword>
<feature type="transmembrane region" description="Helical" evidence="1">
    <location>
        <begin position="516"/>
        <end position="541"/>
    </location>
</feature>
<reference evidence="3 4" key="1">
    <citation type="journal article" date="2018" name="Mol. Plant">
        <title>The genome of Artemisia annua provides insight into the evolution of Asteraceae family and artemisinin biosynthesis.</title>
        <authorList>
            <person name="Shen Q."/>
            <person name="Zhang L."/>
            <person name="Liao Z."/>
            <person name="Wang S."/>
            <person name="Yan T."/>
            <person name="Shi P."/>
            <person name="Liu M."/>
            <person name="Fu X."/>
            <person name="Pan Q."/>
            <person name="Wang Y."/>
            <person name="Lv Z."/>
            <person name="Lu X."/>
            <person name="Zhang F."/>
            <person name="Jiang W."/>
            <person name="Ma Y."/>
            <person name="Chen M."/>
            <person name="Hao X."/>
            <person name="Li L."/>
            <person name="Tang Y."/>
            <person name="Lv G."/>
            <person name="Zhou Y."/>
            <person name="Sun X."/>
            <person name="Brodelius P.E."/>
            <person name="Rose J.K.C."/>
            <person name="Tang K."/>
        </authorList>
    </citation>
    <scope>NUCLEOTIDE SEQUENCE [LARGE SCALE GENOMIC DNA]</scope>
    <source>
        <strain evidence="4">cv. Huhao1</strain>
        <tissue evidence="3">Leaf</tissue>
    </source>
</reference>
<feature type="transmembrane region" description="Helical" evidence="1">
    <location>
        <begin position="438"/>
        <end position="459"/>
    </location>
</feature>
<dbReference type="PANTHER" id="PTHR24177">
    <property type="entry name" value="CASKIN"/>
    <property type="match status" value="1"/>
</dbReference>
<dbReference type="Pfam" id="PF13962">
    <property type="entry name" value="PGG"/>
    <property type="match status" value="1"/>
</dbReference>
<gene>
    <name evidence="3" type="ORF">CTI12_AA606070</name>
</gene>
<dbReference type="Gene3D" id="1.25.40.20">
    <property type="entry name" value="Ankyrin repeat-containing domain"/>
    <property type="match status" value="2"/>
</dbReference>
<dbReference type="OrthoDB" id="1921232at2759"/>
<keyword evidence="1" id="KW-0812">Transmembrane</keyword>
<dbReference type="InterPro" id="IPR002110">
    <property type="entry name" value="Ankyrin_rpt"/>
</dbReference>
<comment type="caution">
    <text evidence="3">The sequence shown here is derived from an EMBL/GenBank/DDBJ whole genome shotgun (WGS) entry which is preliminary data.</text>
</comment>
<dbReference type="SUPFAM" id="SSF48403">
    <property type="entry name" value="Ankyrin repeat"/>
    <property type="match status" value="1"/>
</dbReference>
<feature type="domain" description="PGG" evidence="2">
    <location>
        <begin position="428"/>
        <end position="540"/>
    </location>
</feature>
<dbReference type="Proteomes" id="UP000245207">
    <property type="component" value="Unassembled WGS sequence"/>
</dbReference>
<sequence length="600" mass="67727">MDPMDEPNFISIPPNGNAKERRREYIDICVPLHEAAITGDWEAALRILSIHPFLVSYCINENWETPLHVAVAAHNTKFVENLVYGMEPHLLQLYNKQGNTALCLAAAAGNVQVAKIMVEKNPQLLDLARKPCAFDDIKPYAILGIVKSGPKIFWKSLRIKLVTCHRKSRLRKKKSTLYLSQILSVAAEMGNTKFVVELIREYPDLIRKINDLGQTIFHIAVSHRREGIYSLLHEIGSLKDLITTMRDIEGNNMLHLVGMNAEKNALEDVSGAAFQLQRELLWFKHSEMRDIEGNITTMRDIEGNNMLHLVGMNAEKNALEDVSGAAFQLQRELLWFKHSEMRDIEGNITTMRDIEGNNMLHLVGMNAEKNALEDVSGAAFQLQRELLWFKEIESMIPPSYKEQKNNAGKTPRQLFTESHKDLVSLGEKWMTGTANQSMVVAALITTVVFSVAFAIPGGYDQNTGFPIFLRDGPFIAFVILDAISLILSSASILMFLSILTSRYAQNDFLESLPKKVMLGLVALFLSIVTMMVTFTISFFVLYHDKLISIPVIISAVAVIPILLYAKLQFPLLVDVYHSTYSSKLLLKPKNRKIYYRNPGF</sequence>
<evidence type="ECO:0000313" key="3">
    <source>
        <dbReference type="EMBL" id="PWA35805.1"/>
    </source>
</evidence>
<evidence type="ECO:0000313" key="4">
    <source>
        <dbReference type="Proteomes" id="UP000245207"/>
    </source>
</evidence>
<protein>
    <submittedName>
        <fullName evidence="3">Ankyrin repeat-containing protein</fullName>
    </submittedName>
</protein>